<name>A0AAV4NEA1_CAEEX</name>
<protein>
    <submittedName>
        <fullName evidence="1">Uncharacterized protein</fullName>
    </submittedName>
</protein>
<dbReference type="EMBL" id="BPLR01020833">
    <property type="protein sequence ID" value="GIX83110.1"/>
    <property type="molecule type" value="Genomic_DNA"/>
</dbReference>
<comment type="caution">
    <text evidence="1">The sequence shown here is derived from an EMBL/GenBank/DDBJ whole genome shotgun (WGS) entry which is preliminary data.</text>
</comment>
<evidence type="ECO:0000313" key="1">
    <source>
        <dbReference type="EMBL" id="GIX83110.1"/>
    </source>
</evidence>
<proteinExistence type="predicted"/>
<dbReference type="Proteomes" id="UP001054945">
    <property type="component" value="Unassembled WGS sequence"/>
</dbReference>
<reference evidence="1 2" key="1">
    <citation type="submission" date="2021-06" db="EMBL/GenBank/DDBJ databases">
        <title>Caerostris extrusa draft genome.</title>
        <authorList>
            <person name="Kono N."/>
            <person name="Arakawa K."/>
        </authorList>
    </citation>
    <scope>NUCLEOTIDE SEQUENCE [LARGE SCALE GENOMIC DNA]</scope>
</reference>
<evidence type="ECO:0000313" key="2">
    <source>
        <dbReference type="Proteomes" id="UP001054945"/>
    </source>
</evidence>
<keyword evidence="2" id="KW-1185">Reference proteome</keyword>
<organism evidence="1 2">
    <name type="scientific">Caerostris extrusa</name>
    <name type="common">Bark spider</name>
    <name type="synonym">Caerostris bankana</name>
    <dbReference type="NCBI Taxonomy" id="172846"/>
    <lineage>
        <taxon>Eukaryota</taxon>
        <taxon>Metazoa</taxon>
        <taxon>Ecdysozoa</taxon>
        <taxon>Arthropoda</taxon>
        <taxon>Chelicerata</taxon>
        <taxon>Arachnida</taxon>
        <taxon>Araneae</taxon>
        <taxon>Araneomorphae</taxon>
        <taxon>Entelegynae</taxon>
        <taxon>Araneoidea</taxon>
        <taxon>Araneidae</taxon>
        <taxon>Caerostris</taxon>
    </lineage>
</organism>
<sequence length="90" mass="10281">MWNVQDASWRVKLLDRKHVGEHTNTGLLTKDAYTERGNQYFPIHLIMCSHLAKLFLFYSLKGESLPILSKIINIRQDRGRCCSPGGMACS</sequence>
<gene>
    <name evidence="1" type="ORF">CEXT_341451</name>
</gene>
<accession>A0AAV4NEA1</accession>
<dbReference type="AlphaFoldDB" id="A0AAV4NEA1"/>